<reference evidence="4" key="1">
    <citation type="journal article" date="2019" name="Int. J. Syst. Evol. Microbiol.">
        <title>The Global Catalogue of Microorganisms (GCM) 10K type strain sequencing project: providing services to taxonomists for standard genome sequencing and annotation.</title>
        <authorList>
            <consortium name="The Broad Institute Genomics Platform"/>
            <consortium name="The Broad Institute Genome Sequencing Center for Infectious Disease"/>
            <person name="Wu L."/>
            <person name="Ma J."/>
        </authorList>
    </citation>
    <scope>NUCLEOTIDE SEQUENCE [LARGE SCALE GENOMIC DNA]</scope>
    <source>
        <strain evidence="4">CGMCC-1.15741</strain>
    </source>
</reference>
<evidence type="ECO:0000259" key="2">
    <source>
        <dbReference type="Pfam" id="PF09356"/>
    </source>
</evidence>
<comment type="caution">
    <text evidence="3">The sequence shown here is derived from an EMBL/GenBank/DDBJ whole genome shotgun (WGS) entry which is preliminary data.</text>
</comment>
<feature type="compositionally biased region" description="Basic and acidic residues" evidence="1">
    <location>
        <begin position="203"/>
        <end position="215"/>
    </location>
</feature>
<feature type="region of interest" description="Disordered" evidence="1">
    <location>
        <begin position="195"/>
        <end position="215"/>
    </location>
</feature>
<proteinExistence type="predicted"/>
<evidence type="ECO:0000313" key="4">
    <source>
        <dbReference type="Proteomes" id="UP001596303"/>
    </source>
</evidence>
<dbReference type="Pfam" id="PF09356">
    <property type="entry name" value="Phage_BR0599"/>
    <property type="match status" value="1"/>
</dbReference>
<dbReference type="NCBIfam" id="TIGR02218">
    <property type="entry name" value="phg_TIGR02218"/>
    <property type="match status" value="1"/>
</dbReference>
<dbReference type="InterPro" id="IPR018964">
    <property type="entry name" value="Phage_phiJL001_Gp84_C"/>
</dbReference>
<name>A0ABW1S4J9_9PROT</name>
<dbReference type="EMBL" id="JBHSSW010000001">
    <property type="protein sequence ID" value="MFC6196583.1"/>
    <property type="molecule type" value="Genomic_DNA"/>
</dbReference>
<evidence type="ECO:0000256" key="1">
    <source>
        <dbReference type="SAM" id="MobiDB-lite"/>
    </source>
</evidence>
<protein>
    <submittedName>
        <fullName evidence="3">DUF2163 domain-containing protein</fullName>
    </submittedName>
</protein>
<feature type="domain" description="Bacteriophage phiJL001 Gp84 C-terminal" evidence="2">
    <location>
        <begin position="168"/>
        <end position="196"/>
    </location>
</feature>
<dbReference type="Pfam" id="PF09931">
    <property type="entry name" value="Phage_phiJL001_Gp84_N"/>
    <property type="match status" value="1"/>
</dbReference>
<organism evidence="3 4">
    <name type="scientific">Ponticaulis profundi</name>
    <dbReference type="NCBI Taxonomy" id="2665222"/>
    <lineage>
        <taxon>Bacteria</taxon>
        <taxon>Pseudomonadati</taxon>
        <taxon>Pseudomonadota</taxon>
        <taxon>Alphaproteobacteria</taxon>
        <taxon>Hyphomonadales</taxon>
        <taxon>Hyphomonadaceae</taxon>
        <taxon>Ponticaulis</taxon>
    </lineage>
</organism>
<sequence>MNAIPAERLTGVTTLCTCWKLVTADGGKTVRATDHDRSVVYRSETYEPGLALESSTLRQTLTLAPEPLDLSGALQADGLLAADLRAGVWDGARVSIFRVDWLAPAFGQWLWSGFLSEIEEQGGAFSVRLASNKAMLERTIGRIYGRRCDAGFGDGRCGVDVENAPQSTCDKRFSTCRDVFSNSANFRGFPHMPGNDAVISGPGDHRDGGSRGIET</sequence>
<evidence type="ECO:0000313" key="3">
    <source>
        <dbReference type="EMBL" id="MFC6196583.1"/>
    </source>
</evidence>
<keyword evidence="4" id="KW-1185">Reference proteome</keyword>
<dbReference type="InterPro" id="IPR011928">
    <property type="entry name" value="Phage_phiJL001_Gp84"/>
</dbReference>
<dbReference type="RefSeq" id="WP_377374168.1">
    <property type="nucleotide sequence ID" value="NZ_JBHSSW010000001.1"/>
</dbReference>
<dbReference type="Proteomes" id="UP001596303">
    <property type="component" value="Unassembled WGS sequence"/>
</dbReference>
<accession>A0ABW1S4J9</accession>
<gene>
    <name evidence="3" type="ORF">ACFQDM_00760</name>
</gene>